<dbReference type="EMBL" id="JACJTQ010000080">
    <property type="protein sequence ID" value="MBD2695125.1"/>
    <property type="molecule type" value="Genomic_DNA"/>
</dbReference>
<proteinExistence type="predicted"/>
<comment type="caution">
    <text evidence="1">The sequence shown here is derived from an EMBL/GenBank/DDBJ whole genome shotgun (WGS) entry which is preliminary data.</text>
</comment>
<evidence type="ECO:0000313" key="2">
    <source>
        <dbReference type="Proteomes" id="UP000660381"/>
    </source>
</evidence>
<name>A0ABR8JA73_9NOST</name>
<evidence type="ECO:0000313" key="1">
    <source>
        <dbReference type="EMBL" id="MBD2695125.1"/>
    </source>
</evidence>
<protein>
    <submittedName>
        <fullName evidence="1">Uncharacterized protein</fullName>
    </submittedName>
</protein>
<reference evidence="1 2" key="1">
    <citation type="journal article" date="2020" name="ISME J.">
        <title>Comparative genomics reveals insights into cyanobacterial evolution and habitat adaptation.</title>
        <authorList>
            <person name="Chen M.Y."/>
            <person name="Teng W.K."/>
            <person name="Zhao L."/>
            <person name="Hu C.X."/>
            <person name="Zhou Y.K."/>
            <person name="Han B.P."/>
            <person name="Song L.R."/>
            <person name="Shu W.S."/>
        </authorList>
    </citation>
    <scope>NUCLEOTIDE SEQUENCE [LARGE SCALE GENOMIC DNA]</scope>
    <source>
        <strain evidence="1 2">FACHB-362</strain>
    </source>
</reference>
<sequence length="146" mass="17492">MYSENLIQTIKNSQSLLQASLNQGWQEFQQTETFGITKQLSEQMNWWYDSQYYNIIPNPAHWYASQLAGKYFLIEIGKLGIYLDTVFPGNFSQSEELVREDGLDVRIFRFKVFHQTQPICIFQLEFIHDHEKFYFIYPPQLEIFEL</sequence>
<accession>A0ABR8JA73</accession>
<dbReference type="Proteomes" id="UP000660381">
    <property type="component" value="Unassembled WGS sequence"/>
</dbReference>
<organism evidence="1 2">
    <name type="scientific">Anabaena catenula FACHB-362</name>
    <dbReference type="NCBI Taxonomy" id="2692877"/>
    <lineage>
        <taxon>Bacteria</taxon>
        <taxon>Bacillati</taxon>
        <taxon>Cyanobacteriota</taxon>
        <taxon>Cyanophyceae</taxon>
        <taxon>Nostocales</taxon>
        <taxon>Nostocaceae</taxon>
        <taxon>Anabaena</taxon>
    </lineage>
</organism>
<gene>
    <name evidence="1" type="ORF">H6G68_25920</name>
</gene>
<keyword evidence="2" id="KW-1185">Reference proteome</keyword>
<dbReference type="RefSeq" id="WP_190909217.1">
    <property type="nucleotide sequence ID" value="NZ_JACJTQ010000080.1"/>
</dbReference>